<organism evidence="2 3">
    <name type="scientific">Clunio marinus</name>
    <dbReference type="NCBI Taxonomy" id="568069"/>
    <lineage>
        <taxon>Eukaryota</taxon>
        <taxon>Metazoa</taxon>
        <taxon>Ecdysozoa</taxon>
        <taxon>Arthropoda</taxon>
        <taxon>Hexapoda</taxon>
        <taxon>Insecta</taxon>
        <taxon>Pterygota</taxon>
        <taxon>Neoptera</taxon>
        <taxon>Endopterygota</taxon>
        <taxon>Diptera</taxon>
        <taxon>Nematocera</taxon>
        <taxon>Chironomoidea</taxon>
        <taxon>Chironomidae</taxon>
        <taxon>Clunio</taxon>
    </lineage>
</organism>
<gene>
    <name evidence="2" type="ORF">CLUMA_CG000876</name>
</gene>
<sequence>MVLQFWFMFFFISISVVFSTSEKCFNICPDIIPYDIVSPIREIALENLIRSGPSDGVCLTRDKFIFNGTQFGLPPKCVCLNIPKGEDITPENGPICPNLLKGSIEETIDELSIRNYELLGDDAPEDGWCPEGKTKWILESTLVNIPRNACICIDAFDWYSPEVVCIESD</sequence>
<keyword evidence="1" id="KW-0732">Signal</keyword>
<evidence type="ECO:0000313" key="2">
    <source>
        <dbReference type="EMBL" id="CRK87078.1"/>
    </source>
</evidence>
<feature type="signal peptide" evidence="1">
    <location>
        <begin position="1"/>
        <end position="19"/>
    </location>
</feature>
<dbReference type="EMBL" id="CVRI01000003">
    <property type="protein sequence ID" value="CRK87078.1"/>
    <property type="molecule type" value="Genomic_DNA"/>
</dbReference>
<reference evidence="2 3" key="1">
    <citation type="submission" date="2015-04" db="EMBL/GenBank/DDBJ databases">
        <authorList>
            <person name="Syromyatnikov M.Y."/>
            <person name="Popov V.N."/>
        </authorList>
    </citation>
    <scope>NUCLEOTIDE SEQUENCE [LARGE SCALE GENOMIC DNA]</scope>
</reference>
<evidence type="ECO:0000256" key="1">
    <source>
        <dbReference type="SAM" id="SignalP"/>
    </source>
</evidence>
<feature type="chain" id="PRO_5012995257" evidence="1">
    <location>
        <begin position="20"/>
        <end position="169"/>
    </location>
</feature>
<name>A0A1J1HKT9_9DIPT</name>
<dbReference type="AlphaFoldDB" id="A0A1J1HKT9"/>
<evidence type="ECO:0000313" key="3">
    <source>
        <dbReference type="Proteomes" id="UP000183832"/>
    </source>
</evidence>
<protein>
    <submittedName>
        <fullName evidence="2">CLUMA_CG000876, isoform A</fullName>
    </submittedName>
</protein>
<accession>A0A1J1HKT9</accession>
<keyword evidence="3" id="KW-1185">Reference proteome</keyword>
<dbReference type="Proteomes" id="UP000183832">
    <property type="component" value="Unassembled WGS sequence"/>
</dbReference>
<proteinExistence type="predicted"/>